<proteinExistence type="predicted"/>
<feature type="compositionally biased region" description="Polar residues" evidence="2">
    <location>
        <begin position="10"/>
        <end position="20"/>
    </location>
</feature>
<evidence type="ECO:0000313" key="5">
    <source>
        <dbReference type="EMBL" id="KAG2184885.1"/>
    </source>
</evidence>
<name>A0A8H7Q3I9_MORIS</name>
<feature type="domain" description="F-box/LRR-repeat protein 15-like leucin rich repeat" evidence="4">
    <location>
        <begin position="227"/>
        <end position="425"/>
    </location>
</feature>
<dbReference type="AlphaFoldDB" id="A0A8H7Q3I9"/>
<keyword evidence="6" id="KW-1185">Reference proteome</keyword>
<dbReference type="SUPFAM" id="SSF81383">
    <property type="entry name" value="F-box domain"/>
    <property type="match status" value="1"/>
</dbReference>
<sequence>MLPFAHTPDRNNSPSPTNFGSAPSSASSSVTSLSSNVDMDKPLISMDSASPAYAQSLPSEIIYSILKQVASMSDVYSCSLVCKAWCYMALEVLWFKPGFQSTKTLSRFCSLLRQDPSTMTFLYPSMIRRLNLSNLSEDIDDPVISCLATCNRLERITLAGCTRLTDNGILSLLQLSVGQNLISVDLSDMTNVTDTAILAIAEKCPKLQGLNLSMCKDSQERSDSVQIHDESIIRIAERCPSLRRIKLSNCVHLTDRSAIALATHCKVLLEIDLMNCNLITNAALVAIFRHCSELREFRINQCKNISDTAFTQSVLASKPAGVFHQLRILDLTSVNSITDQSVAVIVQAAPKIRNLILNKCDNITDESVFSICKLGRHLHYLHLGHCDKLTDRSIIQLAHHCMRIRYLDLACCVQLTDRAVMELAILPKLKRIGLVKCQNITDDAIFSLTNLSRMTNSLERVHLSYCVKLTEHSITHLVSSCQRLTHLSLTGVQPFLRRDFQHFCRPPPRDFNDQQRSLFCVFSGKGVRDLRAYFNRLRLLHGDIAGAESHTLQDFHRPMLQSLQNDTVYMEVDGDVDGDGDNDIEDMEDV</sequence>
<dbReference type="InterPro" id="IPR036047">
    <property type="entry name" value="F-box-like_dom_sf"/>
</dbReference>
<accession>A0A8H7Q3I9</accession>
<dbReference type="InterPro" id="IPR032675">
    <property type="entry name" value="LRR_dom_sf"/>
</dbReference>
<dbReference type="OrthoDB" id="10257471at2759"/>
<dbReference type="EMBL" id="JAEPQZ010000002">
    <property type="protein sequence ID" value="KAG2184885.1"/>
    <property type="molecule type" value="Genomic_DNA"/>
</dbReference>
<dbReference type="SUPFAM" id="SSF52047">
    <property type="entry name" value="RNI-like"/>
    <property type="match status" value="1"/>
</dbReference>
<dbReference type="PANTHER" id="PTHR13382:SF67">
    <property type="entry name" value="SCF E3 UBIQUITIN LIGASE COMPLEX F-BOX PROTEIN POF2"/>
    <property type="match status" value="1"/>
</dbReference>
<dbReference type="Pfam" id="PF12937">
    <property type="entry name" value="F-box-like"/>
    <property type="match status" value="1"/>
</dbReference>
<evidence type="ECO:0000259" key="4">
    <source>
        <dbReference type="Pfam" id="PF25372"/>
    </source>
</evidence>
<evidence type="ECO:0000259" key="3">
    <source>
        <dbReference type="Pfam" id="PF12937"/>
    </source>
</evidence>
<feature type="domain" description="F-box/LRR-repeat protein 15-like leucin rich repeat" evidence="4">
    <location>
        <begin position="128"/>
        <end position="215"/>
    </location>
</feature>
<reference evidence="5" key="1">
    <citation type="submission" date="2020-12" db="EMBL/GenBank/DDBJ databases">
        <title>Metabolic potential, ecology and presence of endohyphal bacteria is reflected in genomic diversity of Mucoromycotina.</title>
        <authorList>
            <person name="Muszewska A."/>
            <person name="Okrasinska A."/>
            <person name="Steczkiewicz K."/>
            <person name="Drgas O."/>
            <person name="Orlowska M."/>
            <person name="Perlinska-Lenart U."/>
            <person name="Aleksandrzak-Piekarczyk T."/>
            <person name="Szatraj K."/>
            <person name="Zielenkiewicz U."/>
            <person name="Pilsyk S."/>
            <person name="Malc E."/>
            <person name="Mieczkowski P."/>
            <person name="Kruszewska J.S."/>
            <person name="Biernat P."/>
            <person name="Pawlowska J."/>
        </authorList>
    </citation>
    <scope>NUCLEOTIDE SEQUENCE</scope>
    <source>
        <strain evidence="5">WA0000067209</strain>
    </source>
</reference>
<dbReference type="PANTHER" id="PTHR13382">
    <property type="entry name" value="MITOCHONDRIAL ATP SYNTHASE COUPLING FACTOR B"/>
    <property type="match status" value="1"/>
</dbReference>
<dbReference type="InterPro" id="IPR050648">
    <property type="entry name" value="F-box_LRR-repeat"/>
</dbReference>
<keyword evidence="1" id="KW-0833">Ubl conjugation pathway</keyword>
<dbReference type="Pfam" id="PF25372">
    <property type="entry name" value="DUF7885"/>
    <property type="match status" value="2"/>
</dbReference>
<dbReference type="InterPro" id="IPR001810">
    <property type="entry name" value="F-box_dom"/>
</dbReference>
<evidence type="ECO:0000256" key="1">
    <source>
        <dbReference type="ARBA" id="ARBA00022786"/>
    </source>
</evidence>
<feature type="compositionally biased region" description="Low complexity" evidence="2">
    <location>
        <begin position="21"/>
        <end position="33"/>
    </location>
</feature>
<evidence type="ECO:0008006" key="7">
    <source>
        <dbReference type="Google" id="ProtNLM"/>
    </source>
</evidence>
<dbReference type="Gene3D" id="3.80.10.10">
    <property type="entry name" value="Ribonuclease Inhibitor"/>
    <property type="match status" value="3"/>
</dbReference>
<gene>
    <name evidence="5" type="ORF">INT43_000798</name>
</gene>
<protein>
    <recommendedName>
        <fullName evidence="7">F-box domain-containing protein</fullName>
    </recommendedName>
</protein>
<feature type="domain" description="F-box" evidence="3">
    <location>
        <begin position="55"/>
        <end position="98"/>
    </location>
</feature>
<feature type="region of interest" description="Disordered" evidence="2">
    <location>
        <begin position="1"/>
        <end position="33"/>
    </location>
</feature>
<dbReference type="SMART" id="SM00367">
    <property type="entry name" value="LRR_CC"/>
    <property type="match status" value="12"/>
</dbReference>
<organism evidence="5 6">
    <name type="scientific">Mortierella isabellina</name>
    <name type="common">Filamentous fungus</name>
    <name type="synonym">Umbelopsis isabellina</name>
    <dbReference type="NCBI Taxonomy" id="91625"/>
    <lineage>
        <taxon>Eukaryota</taxon>
        <taxon>Fungi</taxon>
        <taxon>Fungi incertae sedis</taxon>
        <taxon>Mucoromycota</taxon>
        <taxon>Mucoromycotina</taxon>
        <taxon>Umbelopsidomycetes</taxon>
        <taxon>Umbelopsidales</taxon>
        <taxon>Umbelopsidaceae</taxon>
        <taxon>Umbelopsis</taxon>
    </lineage>
</organism>
<evidence type="ECO:0000256" key="2">
    <source>
        <dbReference type="SAM" id="MobiDB-lite"/>
    </source>
</evidence>
<dbReference type="InterPro" id="IPR057207">
    <property type="entry name" value="FBXL15_LRR"/>
</dbReference>
<dbReference type="InterPro" id="IPR006553">
    <property type="entry name" value="Leu-rich_rpt_Cys-con_subtyp"/>
</dbReference>
<dbReference type="GO" id="GO:0005737">
    <property type="term" value="C:cytoplasm"/>
    <property type="evidence" value="ECO:0007669"/>
    <property type="project" value="TreeGrafter"/>
</dbReference>
<dbReference type="Proteomes" id="UP000654370">
    <property type="component" value="Unassembled WGS sequence"/>
</dbReference>
<comment type="caution">
    <text evidence="5">The sequence shown here is derived from an EMBL/GenBank/DDBJ whole genome shotgun (WGS) entry which is preliminary data.</text>
</comment>
<evidence type="ECO:0000313" key="6">
    <source>
        <dbReference type="Proteomes" id="UP000654370"/>
    </source>
</evidence>